<dbReference type="EMBL" id="BART01012829">
    <property type="protein sequence ID" value="GAG85867.1"/>
    <property type="molecule type" value="Genomic_DNA"/>
</dbReference>
<organism evidence="1">
    <name type="scientific">marine sediment metagenome</name>
    <dbReference type="NCBI Taxonomy" id="412755"/>
    <lineage>
        <taxon>unclassified sequences</taxon>
        <taxon>metagenomes</taxon>
        <taxon>ecological metagenomes</taxon>
    </lineage>
</organism>
<dbReference type="InterPro" id="IPR009279">
    <property type="entry name" value="Portal_Mu"/>
</dbReference>
<dbReference type="Pfam" id="PF06074">
    <property type="entry name" value="Portal_Mu"/>
    <property type="match status" value="1"/>
</dbReference>
<reference evidence="1" key="1">
    <citation type="journal article" date="2014" name="Front. Microbiol.">
        <title>High frequency of phylogenetically diverse reductive dehalogenase-homologous genes in deep subseafloor sedimentary metagenomes.</title>
        <authorList>
            <person name="Kawai M."/>
            <person name="Futagami T."/>
            <person name="Toyoda A."/>
            <person name="Takaki Y."/>
            <person name="Nishi S."/>
            <person name="Hori S."/>
            <person name="Arai W."/>
            <person name="Tsubouchi T."/>
            <person name="Morono Y."/>
            <person name="Uchiyama I."/>
            <person name="Ito T."/>
            <person name="Fujiyama A."/>
            <person name="Inagaki F."/>
            <person name="Takami H."/>
        </authorList>
    </citation>
    <scope>NUCLEOTIDE SEQUENCE</scope>
    <source>
        <strain evidence="1">Expedition CK06-06</strain>
    </source>
</reference>
<protein>
    <submittedName>
        <fullName evidence="1">Uncharacterized protein</fullName>
    </submittedName>
</protein>
<dbReference type="AlphaFoldDB" id="X1BXK1"/>
<gene>
    <name evidence="1" type="ORF">S01H4_26557</name>
</gene>
<proteinExistence type="predicted"/>
<evidence type="ECO:0000313" key="1">
    <source>
        <dbReference type="EMBL" id="GAG85867.1"/>
    </source>
</evidence>
<comment type="caution">
    <text evidence="1">The sequence shown here is derived from an EMBL/GenBank/DDBJ whole genome shotgun (WGS) entry which is preliminary data.</text>
</comment>
<name>X1BXK1_9ZZZZ</name>
<feature type="non-terminal residue" evidence="1">
    <location>
        <position position="1"/>
    </location>
</feature>
<sequence length="149" mass="17431">NDPIIGACLYAIRQILREVRWAVKPADSKKKVKDDEDAQFLEECMRSMTHTWSDLISEVMSMFPYGWAFFEQVFTFRKDGKVVWKKIPIRTQNSLEHWEIGESGDTIGIYQRPTPDYKLRYIPFKGKGILFRTESRGNNPEGRSRFSSS</sequence>
<accession>X1BXK1</accession>